<dbReference type="GO" id="GO:0005789">
    <property type="term" value="C:endoplasmic reticulum membrane"/>
    <property type="evidence" value="ECO:0007669"/>
    <property type="project" value="UniProtKB-SubCell"/>
</dbReference>
<evidence type="ECO:0000256" key="19">
    <source>
        <dbReference type="ARBA" id="ARBA00022989"/>
    </source>
</evidence>
<dbReference type="AlphaFoldDB" id="J3N9P7"/>
<feature type="chain" id="PRO_5003774995" description="Receptor kinase-like protein Xa21" evidence="30">
    <location>
        <begin position="29"/>
        <end position="1100"/>
    </location>
</feature>
<dbReference type="PROSITE" id="PS50011">
    <property type="entry name" value="PROTEIN_KINASE_DOM"/>
    <property type="match status" value="1"/>
</dbReference>
<evidence type="ECO:0000256" key="26">
    <source>
        <dbReference type="ARBA" id="ARBA00056628"/>
    </source>
</evidence>
<dbReference type="eggNOG" id="ENOG502QPYS">
    <property type="taxonomic scope" value="Eukaryota"/>
</dbReference>
<proteinExistence type="inferred from homology"/>
<dbReference type="InterPro" id="IPR001611">
    <property type="entry name" value="Leu-rich_rpt"/>
</dbReference>
<evidence type="ECO:0000256" key="22">
    <source>
        <dbReference type="ARBA" id="ARBA00023180"/>
    </source>
</evidence>
<keyword evidence="33" id="KW-1185">Reference proteome</keyword>
<evidence type="ECO:0000256" key="17">
    <source>
        <dbReference type="ARBA" id="ARBA00022824"/>
    </source>
</evidence>
<organism evidence="32">
    <name type="scientific">Oryza brachyantha</name>
    <name type="common">malo sina</name>
    <dbReference type="NCBI Taxonomy" id="4533"/>
    <lineage>
        <taxon>Eukaryota</taxon>
        <taxon>Viridiplantae</taxon>
        <taxon>Streptophyta</taxon>
        <taxon>Embryophyta</taxon>
        <taxon>Tracheophyta</taxon>
        <taxon>Spermatophyta</taxon>
        <taxon>Magnoliopsida</taxon>
        <taxon>Liliopsida</taxon>
        <taxon>Poales</taxon>
        <taxon>Poaceae</taxon>
        <taxon>BOP clade</taxon>
        <taxon>Oryzoideae</taxon>
        <taxon>Oryzeae</taxon>
        <taxon>Oryzinae</taxon>
        <taxon>Oryza</taxon>
    </lineage>
</organism>
<comment type="subcellular location">
    <subcellularLocation>
        <location evidence="3">Cell membrane</location>
        <topology evidence="3">Single-pass type I membrane protein</topology>
    </subcellularLocation>
    <subcellularLocation>
        <location evidence="4">Endoplasmic reticulum membrane</location>
        <topology evidence="4">Single-pass membrane protein</topology>
    </subcellularLocation>
</comment>
<reference evidence="32" key="2">
    <citation type="submission" date="2013-04" db="UniProtKB">
        <authorList>
            <consortium name="EnsemblPlants"/>
        </authorList>
    </citation>
    <scope>IDENTIFICATION</scope>
</reference>
<evidence type="ECO:0000313" key="33">
    <source>
        <dbReference type="Proteomes" id="UP000006038"/>
    </source>
</evidence>
<keyword evidence="11" id="KW-0808">Transferase</keyword>
<keyword evidence="21" id="KW-0675">Receptor</keyword>
<dbReference type="Pfam" id="PF13855">
    <property type="entry name" value="LRR_8"/>
    <property type="match status" value="2"/>
</dbReference>
<evidence type="ECO:0000256" key="29">
    <source>
        <dbReference type="SAM" id="Phobius"/>
    </source>
</evidence>
<evidence type="ECO:0000256" key="12">
    <source>
        <dbReference type="ARBA" id="ARBA00022692"/>
    </source>
</evidence>
<dbReference type="Pfam" id="PF00069">
    <property type="entry name" value="Pkinase"/>
    <property type="match status" value="1"/>
</dbReference>
<dbReference type="Pfam" id="PF08263">
    <property type="entry name" value="LRRNT_2"/>
    <property type="match status" value="1"/>
</dbReference>
<evidence type="ECO:0000256" key="28">
    <source>
        <dbReference type="PROSITE-ProRule" id="PRU10141"/>
    </source>
</evidence>
<name>J3N9P7_ORYBR</name>
<evidence type="ECO:0000256" key="15">
    <source>
        <dbReference type="ARBA" id="ARBA00022741"/>
    </source>
</evidence>
<accession>J3N9P7</accession>
<dbReference type="InterPro" id="IPR008271">
    <property type="entry name" value="Ser/Thr_kinase_AS"/>
</dbReference>
<comment type="cofactor">
    <cofactor evidence="1">
        <name>Mn(2+)</name>
        <dbReference type="ChEBI" id="CHEBI:29035"/>
    </cofactor>
</comment>
<protein>
    <recommendedName>
        <fullName evidence="27">Receptor kinase-like protein Xa21</fullName>
        <ecNumber evidence="6">2.7.11.1</ecNumber>
    </recommendedName>
</protein>
<dbReference type="GeneID" id="102705110"/>
<dbReference type="FunFam" id="3.80.10.10:FF:000275">
    <property type="entry name" value="Leucine-rich repeat receptor-like protein kinase"/>
    <property type="match status" value="1"/>
</dbReference>
<evidence type="ECO:0000256" key="7">
    <source>
        <dbReference type="ARBA" id="ARBA00022475"/>
    </source>
</evidence>
<dbReference type="EnsemblPlants" id="OB11G25330.1">
    <property type="protein sequence ID" value="OB11G25330.1"/>
    <property type="gene ID" value="OB11G25330"/>
</dbReference>
<dbReference type="Pfam" id="PF00560">
    <property type="entry name" value="LRR_1"/>
    <property type="match status" value="10"/>
</dbReference>
<keyword evidence="16" id="KW-0418">Kinase</keyword>
<dbReference type="Gene3D" id="3.80.10.10">
    <property type="entry name" value="Ribonuclease Inhibitor"/>
    <property type="match status" value="4"/>
</dbReference>
<dbReference type="SUPFAM" id="SSF56112">
    <property type="entry name" value="Protein kinase-like (PK-like)"/>
    <property type="match status" value="1"/>
</dbReference>
<dbReference type="FunFam" id="3.80.10.10:FF:000288">
    <property type="entry name" value="LRR receptor-like serine/threonine-protein kinase EFR"/>
    <property type="match status" value="1"/>
</dbReference>
<dbReference type="SUPFAM" id="SSF52058">
    <property type="entry name" value="L domain-like"/>
    <property type="match status" value="1"/>
</dbReference>
<comment type="catalytic activity">
    <reaction evidence="23">
        <text>L-threonyl-[protein] + ATP = O-phospho-L-threonyl-[protein] + ADP + H(+)</text>
        <dbReference type="Rhea" id="RHEA:46608"/>
        <dbReference type="Rhea" id="RHEA-COMP:11060"/>
        <dbReference type="Rhea" id="RHEA-COMP:11605"/>
        <dbReference type="ChEBI" id="CHEBI:15378"/>
        <dbReference type="ChEBI" id="CHEBI:30013"/>
        <dbReference type="ChEBI" id="CHEBI:30616"/>
        <dbReference type="ChEBI" id="CHEBI:61977"/>
        <dbReference type="ChEBI" id="CHEBI:456216"/>
        <dbReference type="EC" id="2.7.11.1"/>
    </reaction>
</comment>
<comment type="function">
    <text evidence="25">Receptor kinase that detects X.oryzae pv. oryzae protein Ax21 to promote innate immunity. Following X.oryzae pv. oryzae protein Ax21 detection, undergoes cleavage, releasing the processed protein kinase Xa21 chain.</text>
</comment>
<dbReference type="PANTHER" id="PTHR27000:SF812">
    <property type="entry name" value="PROTEIN KINASE DOMAIN-CONTAINING PROTEIN"/>
    <property type="match status" value="1"/>
</dbReference>
<evidence type="ECO:0000256" key="23">
    <source>
        <dbReference type="ARBA" id="ARBA00047899"/>
    </source>
</evidence>
<dbReference type="Gene3D" id="1.10.510.10">
    <property type="entry name" value="Transferase(Phosphotransferase) domain 1"/>
    <property type="match status" value="1"/>
</dbReference>
<keyword evidence="22" id="KW-0325">Glycoprotein</keyword>
<dbReference type="FunFam" id="3.30.200.20:FF:000432">
    <property type="entry name" value="LRR receptor-like serine/threonine-protein kinase EFR"/>
    <property type="match status" value="1"/>
</dbReference>
<dbReference type="OMA" id="YTEIISI"/>
<dbReference type="Proteomes" id="UP000006038">
    <property type="component" value="Chromosome 11"/>
</dbReference>
<dbReference type="PROSITE" id="PS00108">
    <property type="entry name" value="PROTEIN_KINASE_ST"/>
    <property type="match status" value="1"/>
</dbReference>
<dbReference type="GO" id="GO:0005524">
    <property type="term" value="F:ATP binding"/>
    <property type="evidence" value="ECO:0007669"/>
    <property type="project" value="UniProtKB-UniRule"/>
</dbReference>
<comment type="cofactor">
    <cofactor evidence="2">
        <name>Mg(2+)</name>
        <dbReference type="ChEBI" id="CHEBI:18420"/>
    </cofactor>
</comment>
<dbReference type="Gene3D" id="3.30.200.20">
    <property type="entry name" value="Phosphorylase Kinase, domain 1"/>
    <property type="match status" value="1"/>
</dbReference>
<evidence type="ECO:0000256" key="11">
    <source>
        <dbReference type="ARBA" id="ARBA00022679"/>
    </source>
</evidence>
<feature type="domain" description="Protein kinase" evidence="31">
    <location>
        <begin position="793"/>
        <end position="1095"/>
    </location>
</feature>
<dbReference type="Gramene" id="OB11G25330.1">
    <property type="protein sequence ID" value="OB11G25330.1"/>
    <property type="gene ID" value="OB11G25330"/>
</dbReference>
<dbReference type="GO" id="GO:0004674">
    <property type="term" value="F:protein serine/threonine kinase activity"/>
    <property type="evidence" value="ECO:0007669"/>
    <property type="project" value="UniProtKB-KW"/>
</dbReference>
<dbReference type="InterPro" id="IPR000719">
    <property type="entry name" value="Prot_kinase_dom"/>
</dbReference>
<reference evidence="32" key="1">
    <citation type="journal article" date="2013" name="Nat. Commun.">
        <title>Whole-genome sequencing of Oryza brachyantha reveals mechanisms underlying Oryza genome evolution.</title>
        <authorList>
            <person name="Chen J."/>
            <person name="Huang Q."/>
            <person name="Gao D."/>
            <person name="Wang J."/>
            <person name="Lang Y."/>
            <person name="Liu T."/>
            <person name="Li B."/>
            <person name="Bai Z."/>
            <person name="Luis Goicoechea J."/>
            <person name="Liang C."/>
            <person name="Chen C."/>
            <person name="Zhang W."/>
            <person name="Sun S."/>
            <person name="Liao Y."/>
            <person name="Zhang X."/>
            <person name="Yang L."/>
            <person name="Song C."/>
            <person name="Wang M."/>
            <person name="Shi J."/>
            <person name="Liu G."/>
            <person name="Liu J."/>
            <person name="Zhou H."/>
            <person name="Zhou W."/>
            <person name="Yu Q."/>
            <person name="An N."/>
            <person name="Chen Y."/>
            <person name="Cai Q."/>
            <person name="Wang B."/>
            <person name="Liu B."/>
            <person name="Min J."/>
            <person name="Huang Y."/>
            <person name="Wu H."/>
            <person name="Li Z."/>
            <person name="Zhang Y."/>
            <person name="Yin Y."/>
            <person name="Song W."/>
            <person name="Jiang J."/>
            <person name="Jackson S.A."/>
            <person name="Wing R.A."/>
            <person name="Wang J."/>
            <person name="Chen M."/>
        </authorList>
    </citation>
    <scope>NUCLEOTIDE SEQUENCE [LARGE SCALE GENOMIC DNA]</scope>
    <source>
        <strain evidence="32">cv. IRGC 101232</strain>
    </source>
</reference>
<dbReference type="InterPro" id="IPR003591">
    <property type="entry name" value="Leu-rich_rpt_typical-subtyp"/>
</dbReference>
<dbReference type="SMART" id="SM00369">
    <property type="entry name" value="LRR_TYP"/>
    <property type="match status" value="7"/>
</dbReference>
<keyword evidence="17" id="KW-0256">Endoplasmic reticulum</keyword>
<dbReference type="InterPro" id="IPR013210">
    <property type="entry name" value="LRR_N_plant-typ"/>
</dbReference>
<keyword evidence="12 29" id="KW-0812">Transmembrane</keyword>
<evidence type="ECO:0000256" key="27">
    <source>
        <dbReference type="ARBA" id="ARBA00072040"/>
    </source>
</evidence>
<dbReference type="SUPFAM" id="SSF52047">
    <property type="entry name" value="RNI-like"/>
    <property type="match status" value="1"/>
</dbReference>
<dbReference type="InterPro" id="IPR017441">
    <property type="entry name" value="Protein_kinase_ATP_BS"/>
</dbReference>
<keyword evidence="7" id="KW-1003">Cell membrane</keyword>
<dbReference type="GO" id="GO:0005886">
    <property type="term" value="C:plasma membrane"/>
    <property type="evidence" value="ECO:0007669"/>
    <property type="project" value="UniProtKB-SubCell"/>
</dbReference>
<dbReference type="FunFam" id="1.10.510.10:FF:000358">
    <property type="entry name" value="Putative leucine-rich repeat receptor-like serine/threonine-protein kinase"/>
    <property type="match status" value="1"/>
</dbReference>
<dbReference type="PROSITE" id="PS00107">
    <property type="entry name" value="PROTEIN_KINASE_ATP"/>
    <property type="match status" value="1"/>
</dbReference>
<evidence type="ECO:0000256" key="1">
    <source>
        <dbReference type="ARBA" id="ARBA00001936"/>
    </source>
</evidence>
<sequence>MAHLARHKWPILLLISVHFLIMLPRIHADTDRNALLCLKSQLSDPSGALASWRNDSSTFCSWHGVTCSRQNASQVISLDLESLSLTGQIFPCIAQLSFLSRIHMPNNQLNGYISPDIDLLTRLRYLNLSMNSLNGVIPSTISSCSRLEIISLQSNSLQGEIPQSLSQCSFLQQIDLGSNNLQGSIPSWFGLLPNLSVILLSSNKLTGTIPELLGISKSITQVNLKNNSISGEIPHVLFNSTTLSYIDLSHNNLSGSIPPFSQTSLPLQFLGLTENNLSGEIPDSIGNISSLTFLLLSQNNLQGNIPDSLSKIANLRVLNMKYNNLVGVVPPSLFNVSSLANLSLSNNQLVGTIPSNIGNTLPNITEFIIGGNQFEGQIPTSFSNASNLQILDIRSNLFTGQIPSLGLSSKLNMLNLGTNSLQVGDWAFLSSLTNCTQLKSLSLDFNGFEGKIPNSIGNLSKSLEKLHLMENQLTGDIPLEIGKLTGLTVLTLGMNRLTGHIPDTLGNLKNLFLLALSKNRLSGEIPQSIGKLENLTNLYLRENELTGRIPARLAGCKNLVELNLSSNKFYGSIPQELFTISTLSISLDLSYNQLTGNIPSEIGNLINLNALSLSNNQLSGEIPSTLGDCLLLESLHLDANFLQGSIPRSLINLRGIIEIDLSQNNLSGEIPEFLGSFSTLKILNLSFNDLNGEVPKGGVFDNSSALFVQGNKLCAGSPMLHLPLCVESPSKRKKMVYILAILVPVTTIVLITLACAAVILLKKRQKVARPIEQSLKQFKSFSYHDLFKATDGFSTENIIGSGRFGLVYRGYIESDVCTVAIKVFLLDQIGAPNNFIAECEALRNIRHRNLIKVISLCSTFDPTGNEFKALVLEHMANGNLESWLHPKPYKQILKESMSLASRISVAVDIAAALEYLHKRCSPPLVHCDLKPSNVLLNDEMVAHVSDFGLAKFLCNDSSRMSITSDSIAGPRGSVGYIAPEYALGCKISFEGDIYSYGIILLEMITGKYPTAEVFKDGMNLHKMVESALPHKIGEILEPSLTKEYLGEDTNHELVEMQRCVMQLALLGLRCSVSSPKHRPKIEDVYKEIITIQNMFSALHY</sequence>
<evidence type="ECO:0000256" key="30">
    <source>
        <dbReference type="SAM" id="SignalP"/>
    </source>
</evidence>
<evidence type="ECO:0000256" key="16">
    <source>
        <dbReference type="ARBA" id="ARBA00022777"/>
    </source>
</evidence>
<comment type="similarity">
    <text evidence="5">Belongs to the protein kinase superfamily. Ser/Thr protein kinase family.</text>
</comment>
<dbReference type="InterPro" id="IPR032675">
    <property type="entry name" value="LRR_dom_sf"/>
</dbReference>
<keyword evidence="8" id="KW-0723">Serine/threonine-protein kinase</keyword>
<dbReference type="PANTHER" id="PTHR27000">
    <property type="entry name" value="LEUCINE-RICH REPEAT RECEPTOR-LIKE PROTEIN KINASE FAMILY PROTEIN-RELATED"/>
    <property type="match status" value="1"/>
</dbReference>
<comment type="function">
    <text evidence="26">The processed protein kinase Xa21 chain released by protein cleavage after X.oryzae pv. oryzae protein Ax21 detection translocates into the nucleus where it can bind and regulate WRKY62, a transcription factor. Confers resistance to the bacterial pathogen X.oryzae pv. oryzae (Xoo).</text>
</comment>
<evidence type="ECO:0000313" key="32">
    <source>
        <dbReference type="EnsemblPlants" id="OB11G25330.1"/>
    </source>
</evidence>
<keyword evidence="15 28" id="KW-0547">Nucleotide-binding</keyword>
<evidence type="ECO:0000256" key="5">
    <source>
        <dbReference type="ARBA" id="ARBA00008684"/>
    </source>
</evidence>
<keyword evidence="19 29" id="KW-1133">Transmembrane helix</keyword>
<evidence type="ECO:0000256" key="24">
    <source>
        <dbReference type="ARBA" id="ARBA00048679"/>
    </source>
</evidence>
<keyword evidence="14" id="KW-0677">Repeat</keyword>
<feature type="binding site" evidence="28">
    <location>
        <position position="822"/>
    </location>
    <ligand>
        <name>ATP</name>
        <dbReference type="ChEBI" id="CHEBI:30616"/>
    </ligand>
</feature>
<evidence type="ECO:0000256" key="13">
    <source>
        <dbReference type="ARBA" id="ARBA00022729"/>
    </source>
</evidence>
<dbReference type="PRINTS" id="PR00019">
    <property type="entry name" value="LEURICHRPT"/>
</dbReference>
<evidence type="ECO:0000256" key="14">
    <source>
        <dbReference type="ARBA" id="ARBA00022737"/>
    </source>
</evidence>
<evidence type="ECO:0000256" key="6">
    <source>
        <dbReference type="ARBA" id="ARBA00012513"/>
    </source>
</evidence>
<dbReference type="OrthoDB" id="676979at2759"/>
<comment type="catalytic activity">
    <reaction evidence="24">
        <text>L-seryl-[protein] + ATP = O-phospho-L-seryl-[protein] + ADP + H(+)</text>
        <dbReference type="Rhea" id="RHEA:17989"/>
        <dbReference type="Rhea" id="RHEA-COMP:9863"/>
        <dbReference type="Rhea" id="RHEA-COMP:11604"/>
        <dbReference type="ChEBI" id="CHEBI:15378"/>
        <dbReference type="ChEBI" id="CHEBI:29999"/>
        <dbReference type="ChEBI" id="CHEBI:30616"/>
        <dbReference type="ChEBI" id="CHEBI:83421"/>
        <dbReference type="ChEBI" id="CHEBI:456216"/>
        <dbReference type="EC" id="2.7.11.1"/>
    </reaction>
</comment>
<dbReference type="FunFam" id="3.80.10.10:FF:000095">
    <property type="entry name" value="LRR receptor-like serine/threonine-protein kinase GSO1"/>
    <property type="match status" value="1"/>
</dbReference>
<dbReference type="KEGG" id="obr:102705110"/>
<evidence type="ECO:0000256" key="10">
    <source>
        <dbReference type="ARBA" id="ARBA00022614"/>
    </source>
</evidence>
<evidence type="ECO:0000256" key="20">
    <source>
        <dbReference type="ARBA" id="ARBA00023136"/>
    </source>
</evidence>
<dbReference type="InterPro" id="IPR011009">
    <property type="entry name" value="Kinase-like_dom_sf"/>
</dbReference>
<evidence type="ECO:0000256" key="4">
    <source>
        <dbReference type="ARBA" id="ARBA00004389"/>
    </source>
</evidence>
<evidence type="ECO:0000256" key="18">
    <source>
        <dbReference type="ARBA" id="ARBA00022840"/>
    </source>
</evidence>
<keyword evidence="9" id="KW-0597">Phosphoprotein</keyword>
<feature type="transmembrane region" description="Helical" evidence="29">
    <location>
        <begin position="735"/>
        <end position="761"/>
    </location>
</feature>
<dbReference type="EC" id="2.7.11.1" evidence="6"/>
<evidence type="ECO:0000256" key="25">
    <source>
        <dbReference type="ARBA" id="ARBA00054320"/>
    </source>
</evidence>
<evidence type="ECO:0000256" key="2">
    <source>
        <dbReference type="ARBA" id="ARBA00001946"/>
    </source>
</evidence>
<keyword evidence="18 28" id="KW-0067">ATP-binding</keyword>
<keyword evidence="13 30" id="KW-0732">Signal</keyword>
<keyword evidence="20 29" id="KW-0472">Membrane</keyword>
<feature type="signal peptide" evidence="30">
    <location>
        <begin position="1"/>
        <end position="28"/>
    </location>
</feature>
<evidence type="ECO:0000256" key="8">
    <source>
        <dbReference type="ARBA" id="ARBA00022527"/>
    </source>
</evidence>
<evidence type="ECO:0000256" key="21">
    <source>
        <dbReference type="ARBA" id="ARBA00023170"/>
    </source>
</evidence>
<evidence type="ECO:0000256" key="9">
    <source>
        <dbReference type="ARBA" id="ARBA00022553"/>
    </source>
</evidence>
<dbReference type="SMART" id="SM00220">
    <property type="entry name" value="S_TKc"/>
    <property type="match status" value="1"/>
</dbReference>
<keyword evidence="10" id="KW-0433">Leucine-rich repeat</keyword>
<evidence type="ECO:0000259" key="31">
    <source>
        <dbReference type="PROSITE" id="PS50011"/>
    </source>
</evidence>
<dbReference type="HOGENOM" id="CLU_000288_22_0_1"/>
<evidence type="ECO:0000256" key="3">
    <source>
        <dbReference type="ARBA" id="ARBA00004251"/>
    </source>
</evidence>